<reference evidence="4 5" key="1">
    <citation type="journal article" date="2015" name="Genome Announc.">
        <title>Expanding the biotechnology potential of lactobacilli through comparative genomics of 213 strains and associated genera.</title>
        <authorList>
            <person name="Sun Z."/>
            <person name="Harris H.M."/>
            <person name="McCann A."/>
            <person name="Guo C."/>
            <person name="Argimon S."/>
            <person name="Zhang W."/>
            <person name="Yang X."/>
            <person name="Jeffery I.B."/>
            <person name="Cooney J.C."/>
            <person name="Kagawa T.F."/>
            <person name="Liu W."/>
            <person name="Song Y."/>
            <person name="Salvetti E."/>
            <person name="Wrobel A."/>
            <person name="Rasinkangas P."/>
            <person name="Parkhill J."/>
            <person name="Rea M.C."/>
            <person name="O'Sullivan O."/>
            <person name="Ritari J."/>
            <person name="Douillard F.P."/>
            <person name="Paul Ross R."/>
            <person name="Yang R."/>
            <person name="Briner A.E."/>
            <person name="Felis G.E."/>
            <person name="de Vos W.M."/>
            <person name="Barrangou R."/>
            <person name="Klaenhammer T.R."/>
            <person name="Caufield P.W."/>
            <person name="Cui Y."/>
            <person name="Zhang H."/>
            <person name="O'Toole P.W."/>
        </authorList>
    </citation>
    <scope>NUCLEOTIDE SEQUENCE [LARGE SCALE GENOMIC DNA]</scope>
    <source>
        <strain evidence="4 5">DSM 18527</strain>
    </source>
</reference>
<keyword evidence="1" id="KW-0378">Hydrolase</keyword>
<evidence type="ECO:0000256" key="1">
    <source>
        <dbReference type="ARBA" id="ARBA00022801"/>
    </source>
</evidence>
<evidence type="ECO:0000259" key="3">
    <source>
        <dbReference type="SMART" id="SM00642"/>
    </source>
</evidence>
<evidence type="ECO:0000256" key="2">
    <source>
        <dbReference type="ARBA" id="ARBA00023295"/>
    </source>
</evidence>
<dbReference type="STRING" id="1423734.FC83_GL001082"/>
<dbReference type="InterPro" id="IPR017853">
    <property type="entry name" value="GH"/>
</dbReference>
<dbReference type="InterPro" id="IPR013783">
    <property type="entry name" value="Ig-like_fold"/>
</dbReference>
<dbReference type="GO" id="GO:0016798">
    <property type="term" value="F:hydrolase activity, acting on glycosyl bonds"/>
    <property type="evidence" value="ECO:0007669"/>
    <property type="project" value="UniProtKB-KW"/>
</dbReference>
<dbReference type="EMBL" id="AZGA01000084">
    <property type="protein sequence ID" value="KRM31080.1"/>
    <property type="molecule type" value="Genomic_DNA"/>
</dbReference>
<evidence type="ECO:0000313" key="4">
    <source>
        <dbReference type="EMBL" id="KRM31080.1"/>
    </source>
</evidence>
<feature type="domain" description="Glycosyl hydrolase family 13 catalytic" evidence="3">
    <location>
        <begin position="138"/>
        <end position="521"/>
    </location>
</feature>
<dbReference type="Gene3D" id="3.90.400.10">
    <property type="entry name" value="Oligo-1,6-glucosidase, Domain 2"/>
    <property type="match status" value="1"/>
</dbReference>
<dbReference type="Pfam" id="PF00128">
    <property type="entry name" value="Alpha-amylase"/>
    <property type="match status" value="1"/>
</dbReference>
<dbReference type="GO" id="GO:0005975">
    <property type="term" value="P:carbohydrate metabolic process"/>
    <property type="evidence" value="ECO:0007669"/>
    <property type="project" value="InterPro"/>
</dbReference>
<comment type="caution">
    <text evidence="4">The sequence shown here is derived from an EMBL/GenBank/DDBJ whole genome shotgun (WGS) entry which is preliminary data.</text>
</comment>
<dbReference type="CDD" id="cd11338">
    <property type="entry name" value="AmyAc_CMD"/>
    <property type="match status" value="1"/>
</dbReference>
<dbReference type="eggNOG" id="COG0366">
    <property type="taxonomic scope" value="Bacteria"/>
</dbReference>
<evidence type="ECO:0000313" key="5">
    <source>
        <dbReference type="Proteomes" id="UP000051236"/>
    </source>
</evidence>
<accession>X0PDX8</accession>
<dbReference type="RefSeq" id="WP_052004572.1">
    <property type="nucleotide sequence ID" value="NZ_AZGA01000084.1"/>
</dbReference>
<proteinExistence type="predicted"/>
<dbReference type="InterPro" id="IPR006047">
    <property type="entry name" value="GH13_cat_dom"/>
</dbReference>
<dbReference type="PANTHER" id="PTHR10357:SF210">
    <property type="entry name" value="MALTODEXTRIN GLUCOSIDASE"/>
    <property type="match status" value="1"/>
</dbReference>
<dbReference type="PATRIC" id="fig|1423734.3.peg.1095"/>
<dbReference type="PANTHER" id="PTHR10357">
    <property type="entry name" value="ALPHA-AMYLASE FAMILY MEMBER"/>
    <property type="match status" value="1"/>
</dbReference>
<gene>
    <name evidence="4" type="ORF">FC83_GL001082</name>
</gene>
<protein>
    <recommendedName>
        <fullName evidence="3">Glycosyl hydrolase family 13 catalytic domain-containing protein</fullName>
    </recommendedName>
</protein>
<dbReference type="Gene3D" id="3.20.20.80">
    <property type="entry name" value="Glycosidases"/>
    <property type="match status" value="1"/>
</dbReference>
<keyword evidence="2" id="KW-0326">Glycosidase</keyword>
<organism evidence="4 5">
    <name type="scientific">Agrilactobacillus composti DSM 18527 = JCM 14202</name>
    <dbReference type="NCBI Taxonomy" id="1423734"/>
    <lineage>
        <taxon>Bacteria</taxon>
        <taxon>Bacillati</taxon>
        <taxon>Bacillota</taxon>
        <taxon>Bacilli</taxon>
        <taxon>Lactobacillales</taxon>
        <taxon>Lactobacillaceae</taxon>
        <taxon>Agrilactobacillus</taxon>
    </lineage>
</organism>
<dbReference type="Gene3D" id="2.60.40.10">
    <property type="entry name" value="Immunoglobulins"/>
    <property type="match status" value="1"/>
</dbReference>
<dbReference type="InterPro" id="IPR045857">
    <property type="entry name" value="O16G_dom_2"/>
</dbReference>
<dbReference type="AlphaFoldDB" id="X0PDX8"/>
<dbReference type="SUPFAM" id="SSF51445">
    <property type="entry name" value="(Trans)glycosidases"/>
    <property type="match status" value="1"/>
</dbReference>
<keyword evidence="5" id="KW-1185">Reference proteome</keyword>
<name>X0PDX8_9LACO</name>
<dbReference type="SMART" id="SM00642">
    <property type="entry name" value="Aamy"/>
    <property type="match status" value="1"/>
</dbReference>
<dbReference type="Proteomes" id="UP000051236">
    <property type="component" value="Unassembled WGS sequence"/>
</dbReference>
<sequence>MISYNSFATTDKLPFGAVLHGTTITFTLNVADVSVPPKVQLVVFQDEHWANPIAQVALKANGKTAYTGQFTPQEPGLYYYFFEIQTAEKTQYYGCINGGFGGVGQLYTDRTNVQMYQLTVMAQIDQIPDWYQDAVFYHIFVDRFNNGNADGHVNNPKPNSFIYGTHQDLPYYVKNTKGDIVRWDFYGGNLLGIEKKLPYLQNLGITALYLSPIFEARSNHRYDTGDYLKIDGVLGTLADFEHFLNAVHQAGMHVILDGVFNHVGADSRYFNLYQTYESNGAANSKQSPFYDWFTFKDYPADYESWWGVLDLPAINKNSSSFHDFIAGGDHSVTGYWTNLGVDGWRLDVADELSDQFIYKIRQNLDRYQDKVLIGEVWEDASHKVSYDHRRHYIEGGGLEAVMNYPLRQLLLDLLNQKITPKDMALQFMTLKENYPASVFRYNFNNIGSHDTQRVLTALGEDKAKLHLIFQLFLTLPGVPCIYYGDEVGLTGDVDPDNRRYYPWGHEDLTIKSWVKDLIELRQNDALFKNAADCFVFAGVDWLGYVRQDKSGAYHICLANPTDHSEIVKVDDVATAALPAELWQKVRSTIAGVTLGAYEFKIM</sequence>